<dbReference type="AlphaFoldDB" id="A0A246HZQ9"/>
<gene>
    <name evidence="2" type="ORF">CEE63_17175</name>
    <name evidence="3" type="ORF">CEK00_15455</name>
</gene>
<dbReference type="Proteomes" id="UP000216433">
    <property type="component" value="Unassembled WGS sequence"/>
</dbReference>
<reference evidence="2 4" key="2">
    <citation type="submission" date="2017-06" db="EMBL/GenBank/DDBJ databases">
        <authorList>
            <person name="Kim H.J."/>
            <person name="Triplett B.A."/>
        </authorList>
    </citation>
    <scope>NUCLEOTIDE SEQUENCE [LARGE SCALE GENOMIC DNA]</scope>
    <source>
        <strain evidence="2 4">594</strain>
    </source>
</reference>
<sequence length="67" mass="7427">MDATEDGRRTATRQWTAPQPIVPSLMFAARQHNKRTTKVLPPIRPVPIDPVEGTRDSLTVFPGESTS</sequence>
<dbReference type="EMBL" id="NJGC01000018">
    <property type="protein sequence ID" value="PAM69848.1"/>
    <property type="molecule type" value="Genomic_DNA"/>
</dbReference>
<feature type="region of interest" description="Disordered" evidence="1">
    <location>
        <begin position="36"/>
        <end position="67"/>
    </location>
</feature>
<accession>A0A246HZQ9</accession>
<evidence type="ECO:0000313" key="5">
    <source>
        <dbReference type="Proteomes" id="UP000216433"/>
    </source>
</evidence>
<evidence type="ECO:0000313" key="4">
    <source>
        <dbReference type="Proteomes" id="UP000197090"/>
    </source>
</evidence>
<evidence type="ECO:0000256" key="1">
    <source>
        <dbReference type="SAM" id="MobiDB-lite"/>
    </source>
</evidence>
<dbReference type="Proteomes" id="UP000197090">
    <property type="component" value="Unassembled WGS sequence"/>
</dbReference>
<evidence type="ECO:0000313" key="2">
    <source>
        <dbReference type="EMBL" id="OWQ70979.1"/>
    </source>
</evidence>
<protein>
    <submittedName>
        <fullName evidence="2">Uncharacterized protein</fullName>
    </submittedName>
</protein>
<name>A0A246HZQ9_STEMA</name>
<organism evidence="2 4">
    <name type="scientific">Stenotrophomonas maltophilia</name>
    <name type="common">Pseudomonas maltophilia</name>
    <name type="synonym">Xanthomonas maltophilia</name>
    <dbReference type="NCBI Taxonomy" id="40324"/>
    <lineage>
        <taxon>Bacteria</taxon>
        <taxon>Pseudomonadati</taxon>
        <taxon>Pseudomonadota</taxon>
        <taxon>Gammaproteobacteria</taxon>
        <taxon>Lysobacterales</taxon>
        <taxon>Lysobacteraceae</taxon>
        <taxon>Stenotrophomonas</taxon>
        <taxon>Stenotrophomonas maltophilia group</taxon>
    </lineage>
</organism>
<dbReference type="EMBL" id="NIVX01000104">
    <property type="protein sequence ID" value="OWQ70979.1"/>
    <property type="molecule type" value="Genomic_DNA"/>
</dbReference>
<reference evidence="3 5" key="1">
    <citation type="submission" date="2017-06" db="EMBL/GenBank/DDBJ databases">
        <title>Genome sequencing and assembly of Stenotrophomonas maltophilia DF07.</title>
        <authorList>
            <person name="Iyer R."/>
        </authorList>
    </citation>
    <scope>NUCLEOTIDE SEQUENCE [LARGE SCALE GENOMIC DNA]</scope>
    <source>
        <strain evidence="3 5">DF07</strain>
    </source>
</reference>
<evidence type="ECO:0000313" key="3">
    <source>
        <dbReference type="EMBL" id="PAM69848.1"/>
    </source>
</evidence>
<comment type="caution">
    <text evidence="2">The sequence shown here is derived from an EMBL/GenBank/DDBJ whole genome shotgun (WGS) entry which is preliminary data.</text>
</comment>
<proteinExistence type="predicted"/>